<gene>
    <name evidence="1" type="ORF">GCM10011607_12070</name>
</gene>
<comment type="caution">
    <text evidence="1">The sequence shown here is derived from an EMBL/GenBank/DDBJ whole genome shotgun (WGS) entry which is preliminary data.</text>
</comment>
<keyword evidence="2" id="KW-1185">Reference proteome</keyword>
<sequence length="71" mass="7877">MKRYFVRYTEARSNLKISASPTLVIQTSFNAGVNISRHGGHARKKDAISWIEQVNAAAGKVIAYYHGVEVV</sequence>
<accession>A0ABQ1IWY6</accession>
<dbReference type="Proteomes" id="UP000617555">
    <property type="component" value="Unassembled WGS sequence"/>
</dbReference>
<proteinExistence type="predicted"/>
<name>A0ABQ1IWY6_9GAMM</name>
<dbReference type="EMBL" id="BMII01000008">
    <property type="protein sequence ID" value="GGB53142.1"/>
    <property type="molecule type" value="Genomic_DNA"/>
</dbReference>
<evidence type="ECO:0000313" key="2">
    <source>
        <dbReference type="Proteomes" id="UP000617555"/>
    </source>
</evidence>
<evidence type="ECO:0000313" key="1">
    <source>
        <dbReference type="EMBL" id="GGB53142.1"/>
    </source>
</evidence>
<organism evidence="1 2">
    <name type="scientific">Shewanella inventionis</name>
    <dbReference type="NCBI Taxonomy" id="1738770"/>
    <lineage>
        <taxon>Bacteria</taxon>
        <taxon>Pseudomonadati</taxon>
        <taxon>Pseudomonadota</taxon>
        <taxon>Gammaproteobacteria</taxon>
        <taxon>Alteromonadales</taxon>
        <taxon>Shewanellaceae</taxon>
        <taxon>Shewanella</taxon>
    </lineage>
</organism>
<dbReference type="RefSeq" id="WP_188738009.1">
    <property type="nucleotide sequence ID" value="NZ_BMII01000008.1"/>
</dbReference>
<reference evidence="2" key="1">
    <citation type="journal article" date="2019" name="Int. J. Syst. Evol. Microbiol.">
        <title>The Global Catalogue of Microorganisms (GCM) 10K type strain sequencing project: providing services to taxonomists for standard genome sequencing and annotation.</title>
        <authorList>
            <consortium name="The Broad Institute Genomics Platform"/>
            <consortium name="The Broad Institute Genome Sequencing Center for Infectious Disease"/>
            <person name="Wu L."/>
            <person name="Ma J."/>
        </authorList>
    </citation>
    <scope>NUCLEOTIDE SEQUENCE [LARGE SCALE GENOMIC DNA]</scope>
    <source>
        <strain evidence="2">CGMCC 1.15339</strain>
    </source>
</reference>
<protein>
    <submittedName>
        <fullName evidence="1">Uncharacterized protein</fullName>
    </submittedName>
</protein>